<evidence type="ECO:0000313" key="1">
    <source>
        <dbReference type="EMBL" id="JAD48761.1"/>
    </source>
</evidence>
<dbReference type="EMBL" id="GBRH01249134">
    <property type="protein sequence ID" value="JAD48761.1"/>
    <property type="molecule type" value="Transcribed_RNA"/>
</dbReference>
<dbReference type="AlphaFoldDB" id="A0A0A9ACB7"/>
<proteinExistence type="predicted"/>
<organism evidence="1">
    <name type="scientific">Arundo donax</name>
    <name type="common">Giant reed</name>
    <name type="synonym">Donax arundinaceus</name>
    <dbReference type="NCBI Taxonomy" id="35708"/>
    <lineage>
        <taxon>Eukaryota</taxon>
        <taxon>Viridiplantae</taxon>
        <taxon>Streptophyta</taxon>
        <taxon>Embryophyta</taxon>
        <taxon>Tracheophyta</taxon>
        <taxon>Spermatophyta</taxon>
        <taxon>Magnoliopsida</taxon>
        <taxon>Liliopsida</taxon>
        <taxon>Poales</taxon>
        <taxon>Poaceae</taxon>
        <taxon>PACMAD clade</taxon>
        <taxon>Arundinoideae</taxon>
        <taxon>Arundineae</taxon>
        <taxon>Arundo</taxon>
    </lineage>
</organism>
<reference evidence="1" key="2">
    <citation type="journal article" date="2015" name="Data Brief">
        <title>Shoot transcriptome of the giant reed, Arundo donax.</title>
        <authorList>
            <person name="Barrero R.A."/>
            <person name="Guerrero F.D."/>
            <person name="Moolhuijzen P."/>
            <person name="Goolsby J.A."/>
            <person name="Tidwell J."/>
            <person name="Bellgard S.E."/>
            <person name="Bellgard M.I."/>
        </authorList>
    </citation>
    <scope>NUCLEOTIDE SEQUENCE</scope>
    <source>
        <tissue evidence="1">Shoot tissue taken approximately 20 cm above the soil surface</tissue>
    </source>
</reference>
<sequence length="27" mass="2823">MDASAPSRDSEAPGSDKALITKCYVPI</sequence>
<reference evidence="1" key="1">
    <citation type="submission" date="2014-09" db="EMBL/GenBank/DDBJ databases">
        <authorList>
            <person name="Magalhaes I.L.F."/>
            <person name="Oliveira U."/>
            <person name="Santos F.R."/>
            <person name="Vidigal T.H.D.A."/>
            <person name="Brescovit A.D."/>
            <person name="Santos A.J."/>
        </authorList>
    </citation>
    <scope>NUCLEOTIDE SEQUENCE</scope>
    <source>
        <tissue evidence="1">Shoot tissue taken approximately 20 cm above the soil surface</tissue>
    </source>
</reference>
<name>A0A0A9ACB7_ARUDO</name>
<protein>
    <submittedName>
        <fullName evidence="1">Uncharacterized protein</fullName>
    </submittedName>
</protein>
<accession>A0A0A9ACB7</accession>